<accession>A0A8D1PJQ3</accession>
<sequence length="101" mass="11723">MSQGYLIFGGVILCSVDVLFLDEGVSSIKCVQRRDLFHLLQIIKKLPSFLCLSQRLETKTPWKGELFQKYQKSKGTQFCYINLQGVGSVFSRYKFRFAWNT</sequence>
<dbReference type="AlphaFoldDB" id="A0A8D1PJQ3"/>
<evidence type="ECO:0000256" key="1">
    <source>
        <dbReference type="SAM" id="SignalP"/>
    </source>
</evidence>
<name>A0A8D1PJQ3_PIG</name>
<evidence type="ECO:0000313" key="2">
    <source>
        <dbReference type="Ensembl" id="ENSSSCP00055003975.1"/>
    </source>
</evidence>
<evidence type="ECO:0000313" key="3">
    <source>
        <dbReference type="Proteomes" id="UP000694724"/>
    </source>
</evidence>
<reference evidence="2" key="1">
    <citation type="submission" date="2025-08" db="UniProtKB">
        <authorList>
            <consortium name="Ensembl"/>
        </authorList>
    </citation>
    <scope>IDENTIFICATION</scope>
</reference>
<organism evidence="2 3">
    <name type="scientific">Sus scrofa</name>
    <name type="common">Pig</name>
    <dbReference type="NCBI Taxonomy" id="9823"/>
    <lineage>
        <taxon>Eukaryota</taxon>
        <taxon>Metazoa</taxon>
        <taxon>Chordata</taxon>
        <taxon>Craniata</taxon>
        <taxon>Vertebrata</taxon>
        <taxon>Euteleostomi</taxon>
        <taxon>Mammalia</taxon>
        <taxon>Eutheria</taxon>
        <taxon>Laurasiatheria</taxon>
        <taxon>Artiodactyla</taxon>
        <taxon>Suina</taxon>
        <taxon>Suidae</taxon>
        <taxon>Sus</taxon>
    </lineage>
</organism>
<proteinExistence type="predicted"/>
<dbReference type="InterPro" id="IPR009079">
    <property type="entry name" value="4_helix_cytokine-like_core"/>
</dbReference>
<dbReference type="SUPFAM" id="SSF47266">
    <property type="entry name" value="4-helical cytokines"/>
    <property type="match status" value="1"/>
</dbReference>
<dbReference type="Ensembl" id="ENSSSCT00055005138.1">
    <property type="protein sequence ID" value="ENSSSCP00055003975.1"/>
    <property type="gene ID" value="ENSSSCG00055002673.1"/>
</dbReference>
<protein>
    <submittedName>
        <fullName evidence="2">Uncharacterized protein</fullName>
    </submittedName>
</protein>
<feature type="chain" id="PRO_5045546162" evidence="1">
    <location>
        <begin position="28"/>
        <end position="101"/>
    </location>
</feature>
<feature type="signal peptide" evidence="1">
    <location>
        <begin position="1"/>
        <end position="27"/>
    </location>
</feature>
<dbReference type="Proteomes" id="UP000694724">
    <property type="component" value="Unplaced"/>
</dbReference>
<dbReference type="Gene3D" id="1.20.1250.10">
    <property type="match status" value="1"/>
</dbReference>
<keyword evidence="1" id="KW-0732">Signal</keyword>